<comment type="caution">
    <text evidence="1">The sequence shown here is derived from an EMBL/GenBank/DDBJ whole genome shotgun (WGS) entry which is preliminary data.</text>
</comment>
<protein>
    <submittedName>
        <fullName evidence="1">Uncharacterized protein</fullName>
    </submittedName>
</protein>
<name>A0ACB8ACD5_9AGAM</name>
<gene>
    <name evidence="1" type="ORF">BJ138DRAFT_1087080</name>
</gene>
<organism evidence="1 2">
    <name type="scientific">Hygrophoropsis aurantiaca</name>
    <dbReference type="NCBI Taxonomy" id="72124"/>
    <lineage>
        <taxon>Eukaryota</taxon>
        <taxon>Fungi</taxon>
        <taxon>Dikarya</taxon>
        <taxon>Basidiomycota</taxon>
        <taxon>Agaricomycotina</taxon>
        <taxon>Agaricomycetes</taxon>
        <taxon>Agaricomycetidae</taxon>
        <taxon>Boletales</taxon>
        <taxon>Coniophorineae</taxon>
        <taxon>Hygrophoropsidaceae</taxon>
        <taxon>Hygrophoropsis</taxon>
    </lineage>
</organism>
<dbReference type="Proteomes" id="UP000790377">
    <property type="component" value="Unassembled WGS sequence"/>
</dbReference>
<reference evidence="1" key="1">
    <citation type="journal article" date="2021" name="New Phytol.">
        <title>Evolutionary innovations through gain and loss of genes in the ectomycorrhizal Boletales.</title>
        <authorList>
            <person name="Wu G."/>
            <person name="Miyauchi S."/>
            <person name="Morin E."/>
            <person name="Kuo A."/>
            <person name="Drula E."/>
            <person name="Varga T."/>
            <person name="Kohler A."/>
            <person name="Feng B."/>
            <person name="Cao Y."/>
            <person name="Lipzen A."/>
            <person name="Daum C."/>
            <person name="Hundley H."/>
            <person name="Pangilinan J."/>
            <person name="Johnson J."/>
            <person name="Barry K."/>
            <person name="LaButti K."/>
            <person name="Ng V."/>
            <person name="Ahrendt S."/>
            <person name="Min B."/>
            <person name="Choi I.G."/>
            <person name="Park H."/>
            <person name="Plett J.M."/>
            <person name="Magnuson J."/>
            <person name="Spatafora J.W."/>
            <person name="Nagy L.G."/>
            <person name="Henrissat B."/>
            <person name="Grigoriev I.V."/>
            <person name="Yang Z.L."/>
            <person name="Xu J."/>
            <person name="Martin F.M."/>
        </authorList>
    </citation>
    <scope>NUCLEOTIDE SEQUENCE</scope>
    <source>
        <strain evidence="1">ATCC 28755</strain>
    </source>
</reference>
<sequence>MQSTDCLPSFLQPLPDFNPSLPGSYINSFYPATELLGPVHVHWWPCRQRKLSPTRVLVFIPGNPGLIEFYPPFLSAIHDKDESGRLAILSHSHLNHAPTLALPKYVPSTGVSSALCGLAFQVQNALRIYDAVRSTFDSDIKIILAGHSVGSWIALQVLKARPNPVSGIFLLFPTITDIAKTPNGRKLSWAFSSPIPRIASGLSRVLWALPFQLLRRLFPAYPLEQVRVLQSLLRSPTAIYAALTMAHDEMEHIQQLDQSMLDLYRHQICLYFAETDDWVGEQKEVILNAFKADPGAVRVVHGHRNIPHAFCINHGEELAAQCHEWLSSGDFS</sequence>
<proteinExistence type="predicted"/>
<evidence type="ECO:0000313" key="2">
    <source>
        <dbReference type="Proteomes" id="UP000790377"/>
    </source>
</evidence>
<evidence type="ECO:0000313" key="1">
    <source>
        <dbReference type="EMBL" id="KAH7910696.1"/>
    </source>
</evidence>
<keyword evidence="2" id="KW-1185">Reference proteome</keyword>
<dbReference type="EMBL" id="MU267703">
    <property type="protein sequence ID" value="KAH7910696.1"/>
    <property type="molecule type" value="Genomic_DNA"/>
</dbReference>
<accession>A0ACB8ACD5</accession>